<keyword evidence="2" id="KW-1133">Transmembrane helix</keyword>
<dbReference type="AlphaFoldDB" id="A0AAW7LFP7"/>
<evidence type="ECO:0000313" key="4">
    <source>
        <dbReference type="Proteomes" id="UP001169990"/>
    </source>
</evidence>
<feature type="transmembrane region" description="Helical" evidence="2">
    <location>
        <begin position="669"/>
        <end position="689"/>
    </location>
</feature>
<evidence type="ECO:0000256" key="1">
    <source>
        <dbReference type="SAM" id="Coils"/>
    </source>
</evidence>
<feature type="transmembrane region" description="Helical" evidence="2">
    <location>
        <begin position="745"/>
        <end position="768"/>
    </location>
</feature>
<feature type="transmembrane region" description="Helical" evidence="2">
    <location>
        <begin position="701"/>
        <end position="725"/>
    </location>
</feature>
<feature type="transmembrane region" description="Helical" evidence="2">
    <location>
        <begin position="644"/>
        <end position="663"/>
    </location>
</feature>
<feature type="transmembrane region" description="Helical" evidence="2">
    <location>
        <begin position="789"/>
        <end position="813"/>
    </location>
</feature>
<feature type="transmembrane region" description="Helical" evidence="2">
    <location>
        <begin position="533"/>
        <end position="558"/>
    </location>
</feature>
<accession>A0AAW7LFP7</accession>
<comment type="caution">
    <text evidence="3">The sequence shown here is derived from an EMBL/GenBank/DDBJ whole genome shotgun (WGS) entry which is preliminary data.</text>
</comment>
<feature type="transmembrane region" description="Helical" evidence="2">
    <location>
        <begin position="565"/>
        <end position="588"/>
    </location>
</feature>
<keyword evidence="2" id="KW-0472">Membrane</keyword>
<evidence type="ECO:0008006" key="5">
    <source>
        <dbReference type="Google" id="ProtNLM"/>
    </source>
</evidence>
<sequence length="946" mass="96493">MAGGSELGSAHVSIFPQMKGFRQNVAKETGKAVGDMKTAFGKGFDAGKQGSKLGSAFGDGFKSGAKELDAQALQSFKKDVAQASQKNTDALLKFKAAGVQVQAAQEKLNAATQKYGADSTQAQAAAIKLEQAQIRQKAAADNLKAASDNLKTAQGRLKDLETQLAAESDKSKNAFIRLASGFTSAAQQIVGKIPGVNAAVRNISSTAGAVTSNIKEKFSAAWNALPEGARNAAAKAGNALHSGLSKASGFASKAVSGIGNAAKGMATVVSGAATAAAAYLVNFGRQSVDAALKAEEVTAKFQQVAKNNNWADEEQKSLLGLNKTLGQTGVVSAGTLKAAQAQLGTFALTADQVKTLTPALADMIANNKGYNATAQDGVQIANLLGKVMTGSATALSKYGVTMTDAQKKVLQEGSASEKAAMAAQVLEANFGGINKALAQTPQGKMTILQHEIAGLKTSVGNDLIAAFGGVGGAVIKMVQAVEPLITALFDKVASLAEKIGPPLEKVFGAVADKIGKIDFSGLSNSLGSLSGPIAAVTGLLGAAGLGGALSGLSGVPVIGGLLSKFGGVLSGLGGPITLVIGALAGLIATSPQLRSEFGEMLKNVLASLQQAFQMLQPSIQALMTALGQLTAAVMPVITNVIGQIIPLLTPIISTLVGVLVPVIQGVLTVVTSVITAITPAIQGIQPIVITMINEVMAVIQALMPVIQALAPLVSTIISAIVGFINSTLLPTIQAMLPFIQGVINGIAMVVNGIVNVIQGVINLVTGLIHGNWQQAWNGFSQIVHGVVQGVLGFLGGVGSAIMGVFAGAGTWLWNAGASIINGLLDGLKAAFGKVKSFVSGIGDWIVQHKGPLSYDKVMLKPAGQAIMQGFDKSLKAGWKDVQRTVNGMNAQINGGFDVDASKSGRANVSNGGAGATYVTQTFNYPAIAPTSISTQQRLQTAAMPQW</sequence>
<evidence type="ECO:0000313" key="3">
    <source>
        <dbReference type="EMBL" id="MDN4187340.1"/>
    </source>
</evidence>
<dbReference type="InterPro" id="IPR016024">
    <property type="entry name" value="ARM-type_fold"/>
</dbReference>
<organism evidence="3 4">
    <name type="scientific">Bifidobacterium breve</name>
    <dbReference type="NCBI Taxonomy" id="1685"/>
    <lineage>
        <taxon>Bacteria</taxon>
        <taxon>Bacillati</taxon>
        <taxon>Actinomycetota</taxon>
        <taxon>Actinomycetes</taxon>
        <taxon>Bifidobacteriales</taxon>
        <taxon>Bifidobacteriaceae</taxon>
        <taxon>Bifidobacterium</taxon>
    </lineage>
</organism>
<dbReference type="Proteomes" id="UP001169990">
    <property type="component" value="Unassembled WGS sequence"/>
</dbReference>
<feature type="coiled-coil region" evidence="1">
    <location>
        <begin position="129"/>
        <end position="170"/>
    </location>
</feature>
<evidence type="ECO:0000256" key="2">
    <source>
        <dbReference type="SAM" id="Phobius"/>
    </source>
</evidence>
<protein>
    <recommendedName>
        <fullName evidence="5">Phage tail protein</fullName>
    </recommendedName>
</protein>
<reference evidence="3" key="1">
    <citation type="submission" date="2018-05" db="EMBL/GenBank/DDBJ databases">
        <authorList>
            <person name="Kondepudi K.K."/>
            <person name="Singh S."/>
            <person name="Chaudhry V."/>
            <person name="Mantri S."/>
            <person name="Bhadada S."/>
            <person name="Bishnoi M."/>
            <person name="Kaur J."/>
            <person name="Sharma S."/>
            <person name="Bhatia R."/>
        </authorList>
    </citation>
    <scope>NUCLEOTIDE SEQUENCE</scope>
    <source>
        <strain evidence="3">Bif11</strain>
    </source>
</reference>
<dbReference type="RefSeq" id="WP_301004210.1">
    <property type="nucleotide sequence ID" value="NZ_QELD01000003.1"/>
</dbReference>
<dbReference type="SUPFAM" id="SSF48371">
    <property type="entry name" value="ARM repeat"/>
    <property type="match status" value="1"/>
</dbReference>
<name>A0AAW7LFP7_BIFBR</name>
<reference evidence="3" key="2">
    <citation type="journal article" date="2022" name="3 Biotech.">
        <title>Isomaltooligosaccharides utilization and genomic characterization of human infant anti-inflammatory Bifidobacterium longum and Bifidobacterium breve strains.</title>
        <authorList>
            <person name="Sharma S."/>
            <person name="Singh S."/>
            <person name="Chaudhary V."/>
            <person name="Mantri S."/>
            <person name="Chander A."/>
            <person name="Maurya R."/>
            <person name="Rajarammohan S."/>
            <person name="Singh R.P."/>
            <person name="Rishi P."/>
            <person name="Bishnoi M."/>
            <person name="Bhadada S.K."/>
            <person name="Kondepudi K.K."/>
        </authorList>
    </citation>
    <scope>NUCLEOTIDE SEQUENCE</scope>
    <source>
        <strain evidence="3">Bif11</strain>
    </source>
</reference>
<keyword evidence="2" id="KW-0812">Transmembrane</keyword>
<keyword evidence="1" id="KW-0175">Coiled coil</keyword>
<proteinExistence type="predicted"/>
<gene>
    <name evidence="3" type="ORF">DC496_02920</name>
</gene>
<dbReference type="EMBL" id="QELD01000003">
    <property type="protein sequence ID" value="MDN4187340.1"/>
    <property type="molecule type" value="Genomic_DNA"/>
</dbReference>